<evidence type="ECO:0000256" key="8">
    <source>
        <dbReference type="SAM" id="Phobius"/>
    </source>
</evidence>
<keyword evidence="6 8" id="KW-0472">Membrane</keyword>
<evidence type="ECO:0000313" key="9">
    <source>
        <dbReference type="EMBL" id="PQV64676.1"/>
    </source>
</evidence>
<dbReference type="EMBL" id="NIGF01000004">
    <property type="protein sequence ID" value="PQV64676.1"/>
    <property type="molecule type" value="Genomic_DNA"/>
</dbReference>
<feature type="compositionally biased region" description="Basic and acidic residues" evidence="7">
    <location>
        <begin position="8"/>
        <end position="25"/>
    </location>
</feature>
<feature type="transmembrane region" description="Helical" evidence="8">
    <location>
        <begin position="137"/>
        <end position="160"/>
    </location>
</feature>
<comment type="caution">
    <text evidence="9">The sequence shown here is derived from an EMBL/GenBank/DDBJ whole genome shotgun (WGS) entry which is preliminary data.</text>
</comment>
<feature type="transmembrane region" description="Helical" evidence="8">
    <location>
        <begin position="251"/>
        <end position="276"/>
    </location>
</feature>
<feature type="region of interest" description="Disordered" evidence="7">
    <location>
        <begin position="1"/>
        <end position="28"/>
    </location>
</feature>
<evidence type="ECO:0000256" key="3">
    <source>
        <dbReference type="ARBA" id="ARBA00022475"/>
    </source>
</evidence>
<organism evidence="9 10">
    <name type="scientific">Abditibacterium utsteinense</name>
    <dbReference type="NCBI Taxonomy" id="1960156"/>
    <lineage>
        <taxon>Bacteria</taxon>
        <taxon>Pseudomonadati</taxon>
        <taxon>Abditibacteriota</taxon>
        <taxon>Abditibacteriia</taxon>
        <taxon>Abditibacteriales</taxon>
        <taxon>Abditibacteriaceae</taxon>
        <taxon>Abditibacterium</taxon>
    </lineage>
</organism>
<keyword evidence="4 8" id="KW-0812">Transmembrane</keyword>
<evidence type="ECO:0000256" key="1">
    <source>
        <dbReference type="ARBA" id="ARBA00004651"/>
    </source>
</evidence>
<reference evidence="9 10" key="1">
    <citation type="journal article" date="2018" name="Syst. Appl. Microbiol.">
        <title>Abditibacterium utsteinense sp. nov., the first cultivated member of candidate phylum FBP, isolated from ice-free Antarctic soil samples.</title>
        <authorList>
            <person name="Tahon G."/>
            <person name="Tytgat B."/>
            <person name="Lebbe L."/>
            <person name="Carlier A."/>
            <person name="Willems A."/>
        </authorList>
    </citation>
    <scope>NUCLEOTIDE SEQUENCE [LARGE SCALE GENOMIC DNA]</scope>
    <source>
        <strain evidence="9 10">LMG 29911</strain>
    </source>
</reference>
<accession>A0A2S8SV70</accession>
<feature type="transmembrane region" description="Helical" evidence="8">
    <location>
        <begin position="110"/>
        <end position="131"/>
    </location>
</feature>
<dbReference type="AlphaFoldDB" id="A0A2S8SV70"/>
<feature type="transmembrane region" description="Helical" evidence="8">
    <location>
        <begin position="288"/>
        <end position="308"/>
    </location>
</feature>
<dbReference type="SUPFAM" id="SSF103473">
    <property type="entry name" value="MFS general substrate transporter"/>
    <property type="match status" value="1"/>
</dbReference>
<keyword evidence="2" id="KW-0813">Transport</keyword>
<feature type="transmembrane region" description="Helical" evidence="8">
    <location>
        <begin position="48"/>
        <end position="66"/>
    </location>
</feature>
<dbReference type="InterPro" id="IPR036259">
    <property type="entry name" value="MFS_trans_sf"/>
</dbReference>
<keyword evidence="3" id="KW-1003">Cell membrane</keyword>
<feature type="transmembrane region" description="Helical" evidence="8">
    <location>
        <begin position="180"/>
        <end position="198"/>
    </location>
</feature>
<dbReference type="Pfam" id="PF05977">
    <property type="entry name" value="MFS_3"/>
    <property type="match status" value="1"/>
</dbReference>
<evidence type="ECO:0000256" key="4">
    <source>
        <dbReference type="ARBA" id="ARBA00022692"/>
    </source>
</evidence>
<dbReference type="CDD" id="cd06173">
    <property type="entry name" value="MFS_MefA_like"/>
    <property type="match status" value="1"/>
</dbReference>
<evidence type="ECO:0000256" key="5">
    <source>
        <dbReference type="ARBA" id="ARBA00022989"/>
    </source>
</evidence>
<evidence type="ECO:0000256" key="6">
    <source>
        <dbReference type="ARBA" id="ARBA00023136"/>
    </source>
</evidence>
<feature type="transmembrane region" description="Helical" evidence="8">
    <location>
        <begin position="400"/>
        <end position="425"/>
    </location>
</feature>
<evidence type="ECO:0000256" key="7">
    <source>
        <dbReference type="SAM" id="MobiDB-lite"/>
    </source>
</evidence>
<dbReference type="RefSeq" id="WP_105483049.1">
    <property type="nucleotide sequence ID" value="NZ_NIGF01000004.1"/>
</dbReference>
<dbReference type="Gene3D" id="1.20.1250.20">
    <property type="entry name" value="MFS general substrate transporter like domains"/>
    <property type="match status" value="1"/>
</dbReference>
<keyword evidence="10" id="KW-1185">Reference proteome</keyword>
<proteinExistence type="predicted"/>
<dbReference type="PANTHER" id="PTHR23513">
    <property type="entry name" value="INTEGRAL MEMBRANE EFFLUX PROTEIN-RELATED"/>
    <property type="match status" value="1"/>
</dbReference>
<dbReference type="OrthoDB" id="7283966at2"/>
<dbReference type="GO" id="GO:0005886">
    <property type="term" value="C:plasma membrane"/>
    <property type="evidence" value="ECO:0007669"/>
    <property type="project" value="UniProtKB-SubCell"/>
</dbReference>
<gene>
    <name evidence="9" type="ORF">B1R32_104170</name>
</gene>
<feature type="transmembrane region" description="Helical" evidence="8">
    <location>
        <begin position="315"/>
        <end position="335"/>
    </location>
</feature>
<evidence type="ECO:0000256" key="2">
    <source>
        <dbReference type="ARBA" id="ARBA00022448"/>
    </source>
</evidence>
<dbReference type="Proteomes" id="UP000237684">
    <property type="component" value="Unassembled WGS sequence"/>
</dbReference>
<feature type="transmembrane region" description="Helical" evidence="8">
    <location>
        <begin position="78"/>
        <end position="98"/>
    </location>
</feature>
<dbReference type="InParanoid" id="A0A2S8SV70"/>
<evidence type="ECO:0000313" key="10">
    <source>
        <dbReference type="Proteomes" id="UP000237684"/>
    </source>
</evidence>
<keyword evidence="5 8" id="KW-1133">Transmembrane helix</keyword>
<comment type="subcellular location">
    <subcellularLocation>
        <location evidence="1">Cell membrane</location>
        <topology evidence="1">Multi-pass membrane protein</topology>
    </subcellularLocation>
</comment>
<sequence>MNPESQETPERKAASLQSEIDHETGADAQNPQKMNRFAVLQIPDYRRYLIGGVFAAAGSQMTNIAAGWELYERTNNPFSLGLLGLMGALPVIFLALPAGTLADRVDRRRIVLTAEAGAVVCLLLLALISWAQLPLPLFYGLMLCNAVCGAFLGPALGALVTNVVPPEHIPAAIRFGSIRWQLAATLGPVAGGFLIAYFRHAAPIYALDAFGRFIFCGFLWPIRPRSQEISTEKLDWSSVAAGWHFVKGNPLIISTITLDMVAVLFGGATALLPIYARDILAVGPEGLGPLRAAPAMGAILMGVLLTILPPFKRAGWILLFAVAGFGAATVVFGLSRNYALSLGALFTLGALDNISVVIRSTLIQILTPDVMRGRVNAVNSVFIGTSNEIGELESGGAAALLGPIAAVAIGGGITILVVSFVAAFWPQVRRLGSLESVTHRDHTA</sequence>
<name>A0A2S8SV70_9BACT</name>
<dbReference type="InterPro" id="IPR010290">
    <property type="entry name" value="TM_effector"/>
</dbReference>
<dbReference type="PANTHER" id="PTHR23513:SF9">
    <property type="entry name" value="ENTEROBACTIN EXPORTER ENTS"/>
    <property type="match status" value="1"/>
</dbReference>
<protein>
    <submittedName>
        <fullName evidence="9">Putative arabinose efflux permease, MFS family</fullName>
    </submittedName>
</protein>